<keyword evidence="3" id="KW-1185">Reference proteome</keyword>
<keyword evidence="1" id="KW-1133">Transmembrane helix</keyword>
<feature type="transmembrane region" description="Helical" evidence="1">
    <location>
        <begin position="270"/>
        <end position="291"/>
    </location>
</feature>
<gene>
    <name evidence="2" type="ORF">HNP55_002698</name>
</gene>
<dbReference type="EMBL" id="JACHLP010000005">
    <property type="protein sequence ID" value="MBB4844162.1"/>
    <property type="molecule type" value="Genomic_DNA"/>
</dbReference>
<feature type="transmembrane region" description="Helical" evidence="1">
    <location>
        <begin position="155"/>
        <end position="176"/>
    </location>
</feature>
<dbReference type="RefSeq" id="WP_184300139.1">
    <property type="nucleotide sequence ID" value="NZ_JACHLP010000005.1"/>
</dbReference>
<feature type="transmembrane region" description="Helical" evidence="1">
    <location>
        <begin position="237"/>
        <end position="258"/>
    </location>
</feature>
<dbReference type="GO" id="GO:0140359">
    <property type="term" value="F:ABC-type transporter activity"/>
    <property type="evidence" value="ECO:0007669"/>
    <property type="project" value="InterPro"/>
</dbReference>
<sequence>MHQIFWLIRYDLRQLRRERGFVLLLALALLLALWGLFQGAGFQADAARATQAAATRQADARLAAQDLARRYFAAPDAAEFAGMKWWRSPVDIRGYAFYEHVGFALKPALPGAALAVGQADVLPSVVRVKAETLEAARNAYDIEHPARLAVGRFDLMFFLVYLWPLLLLALGASVLTQERESRRLPALRLQGLSPRRLLLAQTLARTLLATLLLGGGVAAAALLGAALPPDAAGALALAQWAGLLLLWSLFWGAVSALICSVCQSRMTAAFAGFGAWVGLTILLPALLVAGVNTAVPLPSRELYVEAMRDAGDQLQAQRSQMLMRFYDEHPQWRPTKTGLDKISSSVARIPRMLELERLLAPVEQGFDAARAGREALFARWLWLSPASLASEGFARLAGNDAARHRLFEQELQAHHTVLRQFFHERIQQAALRDEQSACAQTCLAGYGFSAFDAVPSFVPSAGLERTQHLSAWPLPAWAGLLLAAALLTLRERRLNARQELETTAPKV</sequence>
<evidence type="ECO:0000256" key="1">
    <source>
        <dbReference type="SAM" id="Phobius"/>
    </source>
</evidence>
<dbReference type="PANTHER" id="PTHR43471">
    <property type="entry name" value="ABC TRANSPORTER PERMEASE"/>
    <property type="match status" value="1"/>
</dbReference>
<proteinExistence type="predicted"/>
<evidence type="ECO:0000313" key="3">
    <source>
        <dbReference type="Proteomes" id="UP000562027"/>
    </source>
</evidence>
<organism evidence="2 3">
    <name type="scientific">Roseateles oligotrophus</name>
    <dbReference type="NCBI Taxonomy" id="1769250"/>
    <lineage>
        <taxon>Bacteria</taxon>
        <taxon>Pseudomonadati</taxon>
        <taxon>Pseudomonadota</taxon>
        <taxon>Betaproteobacteria</taxon>
        <taxon>Burkholderiales</taxon>
        <taxon>Sphaerotilaceae</taxon>
        <taxon>Roseateles</taxon>
    </lineage>
</organism>
<dbReference type="PANTHER" id="PTHR43471:SF14">
    <property type="entry name" value="ABC-2 TYPE TRANSPORT SYSTEM PERMEASE PROTEIN"/>
    <property type="match status" value="1"/>
</dbReference>
<comment type="caution">
    <text evidence="2">The sequence shown here is derived from an EMBL/GenBank/DDBJ whole genome shotgun (WGS) entry which is preliminary data.</text>
</comment>
<feature type="transmembrane region" description="Helical" evidence="1">
    <location>
        <begin position="20"/>
        <end position="37"/>
    </location>
</feature>
<keyword evidence="1" id="KW-0472">Membrane</keyword>
<dbReference type="Proteomes" id="UP000562027">
    <property type="component" value="Unassembled WGS sequence"/>
</dbReference>
<dbReference type="GO" id="GO:0005886">
    <property type="term" value="C:plasma membrane"/>
    <property type="evidence" value="ECO:0007669"/>
    <property type="project" value="UniProtKB-SubCell"/>
</dbReference>
<protein>
    <submittedName>
        <fullName evidence="2">ABC-2 type transport system permease protein</fullName>
    </submittedName>
</protein>
<dbReference type="Pfam" id="PF12679">
    <property type="entry name" value="ABC2_membrane_2"/>
    <property type="match status" value="1"/>
</dbReference>
<name>A0A840LBY4_9BURK</name>
<dbReference type="Pfam" id="PF12040">
    <property type="entry name" value="DUF3526"/>
    <property type="match status" value="1"/>
</dbReference>
<dbReference type="AlphaFoldDB" id="A0A840LBY4"/>
<accession>A0A840LBY4</accession>
<evidence type="ECO:0000313" key="2">
    <source>
        <dbReference type="EMBL" id="MBB4844162.1"/>
    </source>
</evidence>
<keyword evidence="1" id="KW-0812">Transmembrane</keyword>
<dbReference type="InterPro" id="IPR021913">
    <property type="entry name" value="DUF3526"/>
</dbReference>
<feature type="transmembrane region" description="Helical" evidence="1">
    <location>
        <begin position="197"/>
        <end position="225"/>
    </location>
</feature>
<reference evidence="2 3" key="1">
    <citation type="submission" date="2020-08" db="EMBL/GenBank/DDBJ databases">
        <title>Functional genomics of gut bacteria from endangered species of beetles.</title>
        <authorList>
            <person name="Carlos-Shanley C."/>
        </authorList>
    </citation>
    <scope>NUCLEOTIDE SEQUENCE [LARGE SCALE GENOMIC DNA]</scope>
    <source>
        <strain evidence="2 3">S00239</strain>
    </source>
</reference>